<dbReference type="PANTHER" id="PTHR10815">
    <property type="entry name" value="METHYLATED-DNA--PROTEIN-CYSTEINE METHYLTRANSFERASE"/>
    <property type="match status" value="1"/>
</dbReference>
<evidence type="ECO:0000256" key="7">
    <source>
        <dbReference type="ARBA" id="ARBA00023204"/>
    </source>
</evidence>
<dbReference type="AlphaFoldDB" id="A0A916U8K8"/>
<keyword evidence="5 9" id="KW-0808">Transferase</keyword>
<dbReference type="SUPFAM" id="SSF53155">
    <property type="entry name" value="Methylated DNA-protein cysteine methyltransferase domain"/>
    <property type="match status" value="1"/>
</dbReference>
<evidence type="ECO:0000259" key="10">
    <source>
        <dbReference type="Pfam" id="PF01035"/>
    </source>
</evidence>
<comment type="similarity">
    <text evidence="2 9">Belongs to the MGMT family.</text>
</comment>
<organism evidence="12 13">
    <name type="scientific">Hoyosella rhizosphaerae</name>
    <dbReference type="NCBI Taxonomy" id="1755582"/>
    <lineage>
        <taxon>Bacteria</taxon>
        <taxon>Bacillati</taxon>
        <taxon>Actinomycetota</taxon>
        <taxon>Actinomycetes</taxon>
        <taxon>Mycobacteriales</taxon>
        <taxon>Hoyosellaceae</taxon>
        <taxon>Hoyosella</taxon>
    </lineage>
</organism>
<dbReference type="PROSITE" id="PS00374">
    <property type="entry name" value="MGMT"/>
    <property type="match status" value="1"/>
</dbReference>
<comment type="miscellaneous">
    <text evidence="9">This enzyme catalyzes only one turnover and therefore is not strictly catalytic. According to one definition, an enzyme is a biocatalyst that acts repeatedly and over many reaction cycles.</text>
</comment>
<dbReference type="Gene3D" id="3.30.160.70">
    <property type="entry name" value="Methylated DNA-protein cysteine methyltransferase domain"/>
    <property type="match status" value="1"/>
</dbReference>
<dbReference type="HAMAP" id="MF_00772">
    <property type="entry name" value="OGT"/>
    <property type="match status" value="1"/>
</dbReference>
<evidence type="ECO:0000256" key="6">
    <source>
        <dbReference type="ARBA" id="ARBA00022763"/>
    </source>
</evidence>
<name>A0A916U8K8_9ACTN</name>
<dbReference type="InterPro" id="IPR036217">
    <property type="entry name" value="MethylDNA_cys_MeTrfase_DNAb"/>
</dbReference>
<dbReference type="InterPro" id="IPR036388">
    <property type="entry name" value="WH-like_DNA-bd_sf"/>
</dbReference>
<dbReference type="InterPro" id="IPR023546">
    <property type="entry name" value="MGMT"/>
</dbReference>
<dbReference type="GO" id="GO:0032259">
    <property type="term" value="P:methylation"/>
    <property type="evidence" value="ECO:0007669"/>
    <property type="project" value="UniProtKB-KW"/>
</dbReference>
<comment type="catalytic activity">
    <reaction evidence="8 9">
        <text>a 6-O-methyl-2'-deoxyguanosine in DNA + L-cysteinyl-[protein] = S-methyl-L-cysteinyl-[protein] + a 2'-deoxyguanosine in DNA</text>
        <dbReference type="Rhea" id="RHEA:24000"/>
        <dbReference type="Rhea" id="RHEA-COMP:10131"/>
        <dbReference type="Rhea" id="RHEA-COMP:10132"/>
        <dbReference type="Rhea" id="RHEA-COMP:11367"/>
        <dbReference type="Rhea" id="RHEA-COMP:11368"/>
        <dbReference type="ChEBI" id="CHEBI:29950"/>
        <dbReference type="ChEBI" id="CHEBI:82612"/>
        <dbReference type="ChEBI" id="CHEBI:85445"/>
        <dbReference type="ChEBI" id="CHEBI:85448"/>
        <dbReference type="EC" id="2.1.1.63"/>
    </reaction>
</comment>
<accession>A0A916U8K8</accession>
<dbReference type="SUPFAM" id="SSF46767">
    <property type="entry name" value="Methylated DNA-protein cysteine methyltransferase, C-terminal domain"/>
    <property type="match status" value="1"/>
</dbReference>
<dbReference type="InterPro" id="IPR008332">
    <property type="entry name" value="MethylG_MeTrfase_N"/>
</dbReference>
<dbReference type="Pfam" id="PF01035">
    <property type="entry name" value="DNA_binding_1"/>
    <property type="match status" value="1"/>
</dbReference>
<keyword evidence="3 9" id="KW-0963">Cytoplasm</keyword>
<evidence type="ECO:0000256" key="9">
    <source>
        <dbReference type="HAMAP-Rule" id="MF_00772"/>
    </source>
</evidence>
<feature type="domain" description="Methylated-DNA-[protein]-cysteine S-methyltransferase DNA binding" evidence="10">
    <location>
        <begin position="124"/>
        <end position="202"/>
    </location>
</feature>
<dbReference type="Proteomes" id="UP000641514">
    <property type="component" value="Unassembled WGS sequence"/>
</dbReference>
<evidence type="ECO:0000256" key="4">
    <source>
        <dbReference type="ARBA" id="ARBA00022603"/>
    </source>
</evidence>
<dbReference type="RefSeq" id="WP_188672026.1">
    <property type="nucleotide sequence ID" value="NZ_BMJH01000001.1"/>
</dbReference>
<dbReference type="FunFam" id="1.10.10.10:FF:000214">
    <property type="entry name" value="Methylated-DNA--protein-cysteine methyltransferase"/>
    <property type="match status" value="1"/>
</dbReference>
<evidence type="ECO:0000256" key="2">
    <source>
        <dbReference type="ARBA" id="ARBA00008711"/>
    </source>
</evidence>
<keyword evidence="4 9" id="KW-0489">Methyltransferase</keyword>
<evidence type="ECO:0000259" key="11">
    <source>
        <dbReference type="Pfam" id="PF02870"/>
    </source>
</evidence>
<proteinExistence type="inferred from homology"/>
<sequence length="208" mass="22633">MTSPLEDALRNALLNADIPTSNSALHQQLSSRAYEAHLVDVAYNIIETPIGRLLLARTSRGLVRVAFDNENLDSVLESLAAQLSPRVMQVPRKLDDIADQFSEYFAGNRTKFSVTLDFSLSTGFRQQVQQQLPTIAYGHTQSYKEVAASVGNPKAIRAVGTACATNPLPIVVPCHRVVRSDGSLGGYLGGLDTKRTLLELEHTKATAQ</sequence>
<feature type="active site" description="Nucleophile; methyl group acceptor" evidence="9">
    <location>
        <position position="174"/>
    </location>
</feature>
<dbReference type="InterPro" id="IPR014048">
    <property type="entry name" value="MethylDNA_cys_MeTrfase_DNA-bd"/>
</dbReference>
<dbReference type="GO" id="GO:0005737">
    <property type="term" value="C:cytoplasm"/>
    <property type="evidence" value="ECO:0007669"/>
    <property type="project" value="UniProtKB-SubCell"/>
</dbReference>
<comment type="catalytic activity">
    <reaction evidence="1 9">
        <text>a 4-O-methyl-thymidine in DNA + L-cysteinyl-[protein] = a thymidine in DNA + S-methyl-L-cysteinyl-[protein]</text>
        <dbReference type="Rhea" id="RHEA:53428"/>
        <dbReference type="Rhea" id="RHEA-COMP:10131"/>
        <dbReference type="Rhea" id="RHEA-COMP:10132"/>
        <dbReference type="Rhea" id="RHEA-COMP:13555"/>
        <dbReference type="Rhea" id="RHEA-COMP:13556"/>
        <dbReference type="ChEBI" id="CHEBI:29950"/>
        <dbReference type="ChEBI" id="CHEBI:82612"/>
        <dbReference type="ChEBI" id="CHEBI:137386"/>
        <dbReference type="ChEBI" id="CHEBI:137387"/>
        <dbReference type="EC" id="2.1.1.63"/>
    </reaction>
</comment>
<evidence type="ECO:0000256" key="3">
    <source>
        <dbReference type="ARBA" id="ARBA00022490"/>
    </source>
</evidence>
<dbReference type="GO" id="GO:0003908">
    <property type="term" value="F:methylated-DNA-[protein]-cysteine S-methyltransferase activity"/>
    <property type="evidence" value="ECO:0007669"/>
    <property type="project" value="UniProtKB-UniRule"/>
</dbReference>
<feature type="domain" description="Methylguanine DNA methyltransferase ribonuclease-like" evidence="11">
    <location>
        <begin position="42"/>
        <end position="118"/>
    </location>
</feature>
<comment type="function">
    <text evidence="9">Involved in the cellular defense against the biological effects of O6-methylguanine (O6-MeG) and O4-methylthymine (O4-MeT) in DNA. Repairs the methylated nucleobase in DNA by stoichiometrically transferring the methyl group to a cysteine residue in the enzyme. This is a suicide reaction: the enzyme is irreversibly inactivated.</text>
</comment>
<comment type="caution">
    <text evidence="12">The sequence shown here is derived from an EMBL/GenBank/DDBJ whole genome shotgun (WGS) entry which is preliminary data.</text>
</comment>
<gene>
    <name evidence="12" type="ORF">GCM10011410_14510</name>
</gene>
<keyword evidence="13" id="KW-1185">Reference proteome</keyword>
<protein>
    <recommendedName>
        <fullName evidence="9">Methylated-DNA--protein-cysteine methyltransferase</fullName>
        <ecNumber evidence="9">2.1.1.63</ecNumber>
    </recommendedName>
    <alternativeName>
        <fullName evidence="9">6-O-methylguanine-DNA methyltransferase</fullName>
        <shortName evidence="9">MGMT</shortName>
    </alternativeName>
    <alternativeName>
        <fullName evidence="9">O-6-methylguanine-DNA-alkyltransferase</fullName>
    </alternativeName>
</protein>
<evidence type="ECO:0000313" key="12">
    <source>
        <dbReference type="EMBL" id="GGC63185.1"/>
    </source>
</evidence>
<dbReference type="InterPro" id="IPR001497">
    <property type="entry name" value="MethylDNA_cys_MeTrfase_AS"/>
</dbReference>
<comment type="subcellular location">
    <subcellularLocation>
        <location evidence="9">Cytoplasm</location>
    </subcellularLocation>
</comment>
<reference evidence="12" key="2">
    <citation type="submission" date="2020-09" db="EMBL/GenBank/DDBJ databases">
        <authorList>
            <person name="Sun Q."/>
            <person name="Zhou Y."/>
        </authorList>
    </citation>
    <scope>NUCLEOTIDE SEQUENCE</scope>
    <source>
        <strain evidence="12">CGMCC 1.15478</strain>
    </source>
</reference>
<dbReference type="CDD" id="cd06445">
    <property type="entry name" value="ATase"/>
    <property type="match status" value="1"/>
</dbReference>
<dbReference type="Gene3D" id="1.10.10.10">
    <property type="entry name" value="Winged helix-like DNA-binding domain superfamily/Winged helix DNA-binding domain"/>
    <property type="match status" value="1"/>
</dbReference>
<evidence type="ECO:0000256" key="1">
    <source>
        <dbReference type="ARBA" id="ARBA00001286"/>
    </source>
</evidence>
<dbReference type="NCBIfam" id="TIGR00589">
    <property type="entry name" value="ogt"/>
    <property type="match status" value="1"/>
</dbReference>
<reference evidence="12" key="1">
    <citation type="journal article" date="2014" name="Int. J. Syst. Evol. Microbiol.">
        <title>Complete genome sequence of Corynebacterium casei LMG S-19264T (=DSM 44701T), isolated from a smear-ripened cheese.</title>
        <authorList>
            <consortium name="US DOE Joint Genome Institute (JGI-PGF)"/>
            <person name="Walter F."/>
            <person name="Albersmeier A."/>
            <person name="Kalinowski J."/>
            <person name="Ruckert C."/>
        </authorList>
    </citation>
    <scope>NUCLEOTIDE SEQUENCE</scope>
    <source>
        <strain evidence="12">CGMCC 1.15478</strain>
    </source>
</reference>
<evidence type="ECO:0000313" key="13">
    <source>
        <dbReference type="Proteomes" id="UP000641514"/>
    </source>
</evidence>
<dbReference type="EC" id="2.1.1.63" evidence="9"/>
<dbReference type="PANTHER" id="PTHR10815:SF5">
    <property type="entry name" value="METHYLATED-DNA--PROTEIN-CYSTEINE METHYLTRANSFERASE"/>
    <property type="match status" value="1"/>
</dbReference>
<evidence type="ECO:0000256" key="8">
    <source>
        <dbReference type="ARBA" id="ARBA00049348"/>
    </source>
</evidence>
<dbReference type="GO" id="GO:0006307">
    <property type="term" value="P:DNA alkylation repair"/>
    <property type="evidence" value="ECO:0007669"/>
    <property type="project" value="UniProtKB-UniRule"/>
</dbReference>
<dbReference type="InterPro" id="IPR036631">
    <property type="entry name" value="MGMT_N_sf"/>
</dbReference>
<dbReference type="EMBL" id="BMJH01000001">
    <property type="protein sequence ID" value="GGC63185.1"/>
    <property type="molecule type" value="Genomic_DNA"/>
</dbReference>
<keyword evidence="6 9" id="KW-0227">DNA damage</keyword>
<keyword evidence="7 9" id="KW-0234">DNA repair</keyword>
<evidence type="ECO:0000256" key="5">
    <source>
        <dbReference type="ARBA" id="ARBA00022679"/>
    </source>
</evidence>
<dbReference type="Pfam" id="PF02870">
    <property type="entry name" value="Methyltransf_1N"/>
    <property type="match status" value="1"/>
</dbReference>